<proteinExistence type="inferred from homology"/>
<dbReference type="GO" id="GO:0006508">
    <property type="term" value="P:proteolysis"/>
    <property type="evidence" value="ECO:0007669"/>
    <property type="project" value="UniProtKB-KW"/>
</dbReference>
<evidence type="ECO:0000313" key="8">
    <source>
        <dbReference type="EMBL" id="PWG79974.1"/>
    </source>
</evidence>
<dbReference type="AlphaFoldDB" id="A0A2U2PF65"/>
<evidence type="ECO:0000256" key="4">
    <source>
        <dbReference type="ARBA" id="ARBA00022801"/>
    </source>
</evidence>
<dbReference type="RefSeq" id="WP_109416491.1">
    <property type="nucleotide sequence ID" value="NZ_QEAS01000011.1"/>
</dbReference>
<dbReference type="Gene3D" id="3.40.50.880">
    <property type="match status" value="1"/>
</dbReference>
<reference evidence="8 9" key="1">
    <citation type="submission" date="2018-04" db="EMBL/GenBank/DDBJ databases">
        <title>Pedobacter chongqingensis sp. nov., isolated from a rottenly hemp rope.</title>
        <authorList>
            <person name="Cai Y."/>
        </authorList>
    </citation>
    <scope>NUCLEOTIDE SEQUENCE [LARGE SCALE GENOMIC DNA]</scope>
    <source>
        <strain evidence="8 9">FJ4-8</strain>
    </source>
</reference>
<evidence type="ECO:0000256" key="5">
    <source>
        <dbReference type="ARBA" id="ARBA00022833"/>
    </source>
</evidence>
<comment type="cofactor">
    <cofactor evidence="1">
        <name>Zn(2+)</name>
        <dbReference type="ChEBI" id="CHEBI:29105"/>
    </cofactor>
</comment>
<feature type="domain" description="Peptidase M14" evidence="7">
    <location>
        <begin position="59"/>
        <end position="212"/>
    </location>
</feature>
<keyword evidence="4" id="KW-0378">Hydrolase</keyword>
<organism evidence="8 9">
    <name type="scientific">Pararcticibacter amylolyticus</name>
    <dbReference type="NCBI Taxonomy" id="2173175"/>
    <lineage>
        <taxon>Bacteria</taxon>
        <taxon>Pseudomonadati</taxon>
        <taxon>Bacteroidota</taxon>
        <taxon>Sphingobacteriia</taxon>
        <taxon>Sphingobacteriales</taxon>
        <taxon>Sphingobacteriaceae</taxon>
        <taxon>Pararcticibacter</taxon>
    </lineage>
</organism>
<dbReference type="EMBL" id="QEAS01000011">
    <property type="protein sequence ID" value="PWG79974.1"/>
    <property type="molecule type" value="Genomic_DNA"/>
</dbReference>
<keyword evidence="5" id="KW-0862">Zinc</keyword>
<evidence type="ECO:0000259" key="7">
    <source>
        <dbReference type="Pfam" id="PF00246"/>
    </source>
</evidence>
<dbReference type="GO" id="GO:0008270">
    <property type="term" value="F:zinc ion binding"/>
    <property type="evidence" value="ECO:0007669"/>
    <property type="project" value="InterPro"/>
</dbReference>
<dbReference type="InterPro" id="IPR000834">
    <property type="entry name" value="Peptidase_M14"/>
</dbReference>
<accession>A0A2U2PF65</accession>
<evidence type="ECO:0000313" key="9">
    <source>
        <dbReference type="Proteomes" id="UP000245647"/>
    </source>
</evidence>
<comment type="similarity">
    <text evidence="2">Belongs to the peptidase M14 family.</text>
</comment>
<dbReference type="Gene3D" id="3.40.630.10">
    <property type="entry name" value="Zn peptidases"/>
    <property type="match status" value="1"/>
</dbReference>
<evidence type="ECO:0000256" key="1">
    <source>
        <dbReference type="ARBA" id="ARBA00001947"/>
    </source>
</evidence>
<dbReference type="Proteomes" id="UP000245647">
    <property type="component" value="Unassembled WGS sequence"/>
</dbReference>
<protein>
    <submittedName>
        <fullName evidence="8">Peptidase M14</fullName>
    </submittedName>
</protein>
<dbReference type="SUPFAM" id="SSF53187">
    <property type="entry name" value="Zn-dependent exopeptidases"/>
    <property type="match status" value="1"/>
</dbReference>
<keyword evidence="3" id="KW-0645">Protease</keyword>
<keyword evidence="6" id="KW-0482">Metalloprotease</keyword>
<evidence type="ECO:0000256" key="3">
    <source>
        <dbReference type="ARBA" id="ARBA00022670"/>
    </source>
</evidence>
<dbReference type="OrthoDB" id="9758209at2"/>
<name>A0A2U2PF65_9SPHI</name>
<dbReference type="SUPFAM" id="SSF52317">
    <property type="entry name" value="Class I glutamine amidotransferase-like"/>
    <property type="match status" value="1"/>
</dbReference>
<evidence type="ECO:0000256" key="6">
    <source>
        <dbReference type="ARBA" id="ARBA00023049"/>
    </source>
</evidence>
<evidence type="ECO:0000256" key="2">
    <source>
        <dbReference type="ARBA" id="ARBA00005988"/>
    </source>
</evidence>
<gene>
    <name evidence="8" type="ORF">DDR33_14350</name>
</gene>
<dbReference type="PANTHER" id="PTHR11705:SF143">
    <property type="entry name" value="SLL0236 PROTEIN"/>
    <property type="match status" value="1"/>
</dbReference>
<dbReference type="Pfam" id="PF00246">
    <property type="entry name" value="Peptidase_M14"/>
    <property type="match status" value="1"/>
</dbReference>
<sequence length="856" mass="95552">MVISDFFKRAIKAWLLLSFVVHTCQAQVPRPADVFGFEPGADYKIAGWKQLLDYYTRLDKASERVKMVEIGKSVQGRSLLLLFVSSEENLKQLDLWRTISEKLSRAKIGEPEARQLAARGKAIVWVDAGLHASEKAPAQMASELAYKLVTLETPEVKKIRDEVVTLLMPVMNPDGLDIVADWYRAQLGTPYETTNPPWLYHVYAGHDNNRDWFMNNLPETRAVNRVLYHQWYPQIVYNHHQSAPSWTRIFLPPFASPLNPNIHPGITTAVNLLGSAMANRLALKKMPGVISQFTYDMWWNGGMRSVPYFHNQIGLLTEVAHPSPTPKTYPKDSLPSVIGSSVTMPTNGTDVFYPYPWKGGVSHFRDAVDYTLETSFAVLQMASLQREQYLYNIYRMGRDAIETRDSLFAYVIPASQWDNGEAINLVNILRMGGVEVQQALSGFKAGETSYPAGSFVICAAQAFRPYVVDLLERQLYPDRRLYKDGPPLRPYDLTGWTLPLQMGVKVDRVASEFSVNVKEVGEMAVPAPGKTVQGAKFGYLLSPKGNGTFKVINEFLKEGIRVERAAAGFSEGDHQYPAGSFIIRSKAGIYDRLKQAAVKTGLDFIPLNLKPSVGLKEINPVRVAIYKSWVANMDEGWTRWLLENYSFNLDTLHDQDLIKKDLSGYHAIIIPDQSASSILNGYRKGAMPEMYTGGIGKNGVAALEKYISRGGRLVTLDGASDFAIQQFDLPLKNVVAGVPREKFYIPGSLIRMRINQKSGFTWGMQEEVSASFNNSRAFELKQGVSDGQGSSEVVASYAPDSLLMSGWALGDRIIAGKPSVVNIKKGKGDIYLFAFSPQFRGQSHATYKLLFNALIN</sequence>
<keyword evidence="9" id="KW-1185">Reference proteome</keyword>
<dbReference type="CDD" id="cd06240">
    <property type="entry name" value="M14-like"/>
    <property type="match status" value="1"/>
</dbReference>
<comment type="caution">
    <text evidence="8">The sequence shown here is derived from an EMBL/GenBank/DDBJ whole genome shotgun (WGS) entry which is preliminary data.</text>
</comment>
<dbReference type="GO" id="GO:0004181">
    <property type="term" value="F:metallocarboxypeptidase activity"/>
    <property type="evidence" value="ECO:0007669"/>
    <property type="project" value="InterPro"/>
</dbReference>
<dbReference type="PANTHER" id="PTHR11705">
    <property type="entry name" value="PROTEASE FAMILY M14 CARBOXYPEPTIDASE A,B"/>
    <property type="match status" value="1"/>
</dbReference>
<dbReference type="InterPro" id="IPR029062">
    <property type="entry name" value="Class_I_gatase-like"/>
</dbReference>
<dbReference type="GO" id="GO:0005615">
    <property type="term" value="C:extracellular space"/>
    <property type="evidence" value="ECO:0007669"/>
    <property type="project" value="TreeGrafter"/>
</dbReference>